<evidence type="ECO:0000313" key="4">
    <source>
        <dbReference type="EMBL" id="CAA9311136.1"/>
    </source>
</evidence>
<proteinExistence type="predicted"/>
<keyword evidence="2" id="KW-0732">Signal</keyword>
<keyword evidence="4" id="KW-0378">Hydrolase</keyword>
<dbReference type="GO" id="GO:0047753">
    <property type="term" value="F:choline-sulfatase activity"/>
    <property type="evidence" value="ECO:0007669"/>
    <property type="project" value="UniProtKB-EC"/>
</dbReference>
<dbReference type="Pfam" id="PF00884">
    <property type="entry name" value="Sulfatase"/>
    <property type="match status" value="1"/>
</dbReference>
<feature type="domain" description="Sulfatase N-terminal" evidence="3">
    <location>
        <begin position="39"/>
        <end position="377"/>
    </location>
</feature>
<evidence type="ECO:0000256" key="2">
    <source>
        <dbReference type="SAM" id="SignalP"/>
    </source>
</evidence>
<reference evidence="4" key="1">
    <citation type="submission" date="2020-02" db="EMBL/GenBank/DDBJ databases">
        <authorList>
            <person name="Meier V. D."/>
        </authorList>
    </citation>
    <scope>NUCLEOTIDE SEQUENCE</scope>
    <source>
        <strain evidence="4">AVDCRST_MAG93</strain>
    </source>
</reference>
<dbReference type="InterPro" id="IPR000917">
    <property type="entry name" value="Sulfatase_N"/>
</dbReference>
<name>A0A6J4KP47_9CHLR</name>
<organism evidence="4">
    <name type="scientific">uncultured Chloroflexia bacterium</name>
    <dbReference type="NCBI Taxonomy" id="1672391"/>
    <lineage>
        <taxon>Bacteria</taxon>
        <taxon>Bacillati</taxon>
        <taxon>Chloroflexota</taxon>
        <taxon>Chloroflexia</taxon>
        <taxon>environmental samples</taxon>
    </lineage>
</organism>
<dbReference type="EC" id="3.1.6.6" evidence="4"/>
<dbReference type="SUPFAM" id="SSF53649">
    <property type="entry name" value="Alkaline phosphatase-like"/>
    <property type="match status" value="1"/>
</dbReference>
<accession>A0A6J4KP47</accession>
<dbReference type="PANTHER" id="PTHR43108:SF8">
    <property type="entry name" value="SD21168P"/>
    <property type="match status" value="1"/>
</dbReference>
<feature type="signal peptide" evidence="2">
    <location>
        <begin position="1"/>
        <end position="20"/>
    </location>
</feature>
<sequence>MHKKITRRKALALAGAAAMASLRLQQPARGQTQGGAQPKMLYIMVDDQARHTASAQTMPKLDKYLRAEGIDFMHGYVSSPVCGPARAALFKGQYPHNTGVITNSTTDQEFKARGLDRDTVATRLKAAGYTCGHFGKYLNGYDLSDAGYVPPGWDRWFTSAQKREDYYEDPDSFVMSAATSGDETATVQRYSRSRWDETDLLADQVETFIRDNEDNKWLAYVAPTAPHDPYYVAPRNEHYADGASYSSPGTKENTLKELSDKPQSVRDEAPWTAEKQAEADRSFEGQLEELQPVDDLIERLVLVLQETDQLSNTFVFYCSDNGYLMGEHGLLKKGAPYEEATSVPFLVRGPEVLQGLTNDALVSQLDITATMLKVAGADASGIDGRSLIPLLDGTVPSFWRKRLLIEQLGGTPHWNMLREGDYSYIERAPLENVPLLPRGLEDPLGEILEKIGLLRGERELYNLAADPYELENSYAASSQSDRVRTLSENLAKLKNAAGT</sequence>
<gene>
    <name evidence="4" type="ORF">AVDCRST_MAG93-5231</name>
</gene>
<dbReference type="AlphaFoldDB" id="A0A6J4KP47"/>
<feature type="chain" id="PRO_5026926531" evidence="2">
    <location>
        <begin position="21"/>
        <end position="499"/>
    </location>
</feature>
<dbReference type="InterPro" id="IPR017850">
    <property type="entry name" value="Alkaline_phosphatase_core_sf"/>
</dbReference>
<feature type="region of interest" description="Disordered" evidence="1">
    <location>
        <begin position="241"/>
        <end position="273"/>
    </location>
</feature>
<dbReference type="Gene3D" id="3.40.720.10">
    <property type="entry name" value="Alkaline Phosphatase, subunit A"/>
    <property type="match status" value="1"/>
</dbReference>
<evidence type="ECO:0000256" key="1">
    <source>
        <dbReference type="SAM" id="MobiDB-lite"/>
    </source>
</evidence>
<dbReference type="PANTHER" id="PTHR43108">
    <property type="entry name" value="N-ACETYLGLUCOSAMINE-6-SULFATASE FAMILY MEMBER"/>
    <property type="match status" value="1"/>
</dbReference>
<evidence type="ECO:0000259" key="3">
    <source>
        <dbReference type="Pfam" id="PF00884"/>
    </source>
</evidence>
<feature type="compositionally biased region" description="Basic and acidic residues" evidence="1">
    <location>
        <begin position="253"/>
        <end position="273"/>
    </location>
</feature>
<protein>
    <submittedName>
        <fullName evidence="4">Choline-sulfatase</fullName>
        <ecNumber evidence="4">3.1.6.6</ecNumber>
    </submittedName>
</protein>
<feature type="non-terminal residue" evidence="4">
    <location>
        <position position="499"/>
    </location>
</feature>
<dbReference type="EMBL" id="CADCTR010001762">
    <property type="protein sequence ID" value="CAA9311136.1"/>
    <property type="molecule type" value="Genomic_DNA"/>
</dbReference>